<evidence type="ECO:0000313" key="1">
    <source>
        <dbReference type="EMBL" id="GAI19722.1"/>
    </source>
</evidence>
<organism evidence="1">
    <name type="scientific">marine sediment metagenome</name>
    <dbReference type="NCBI Taxonomy" id="412755"/>
    <lineage>
        <taxon>unclassified sequences</taxon>
        <taxon>metagenomes</taxon>
        <taxon>ecological metagenomes</taxon>
    </lineage>
</organism>
<reference evidence="1" key="1">
    <citation type="journal article" date="2014" name="Front. Microbiol.">
        <title>High frequency of phylogenetically diverse reductive dehalogenase-homologous genes in deep subseafloor sedimentary metagenomes.</title>
        <authorList>
            <person name="Kawai M."/>
            <person name="Futagami T."/>
            <person name="Toyoda A."/>
            <person name="Takaki Y."/>
            <person name="Nishi S."/>
            <person name="Hori S."/>
            <person name="Arai W."/>
            <person name="Tsubouchi T."/>
            <person name="Morono Y."/>
            <person name="Uchiyama I."/>
            <person name="Ito T."/>
            <person name="Fujiyama A."/>
            <person name="Inagaki F."/>
            <person name="Takami H."/>
        </authorList>
    </citation>
    <scope>NUCLEOTIDE SEQUENCE</scope>
    <source>
        <strain evidence="1">Expedition CK06-06</strain>
    </source>
</reference>
<name>X1LK19_9ZZZZ</name>
<protein>
    <submittedName>
        <fullName evidence="1">Uncharacterized protein</fullName>
    </submittedName>
</protein>
<dbReference type="EMBL" id="BARV01022381">
    <property type="protein sequence ID" value="GAI19722.1"/>
    <property type="molecule type" value="Genomic_DNA"/>
</dbReference>
<sequence>MNINSIITKDYRKKDDFLVRINKPNSNPISVKGKIDAKCVFTKDYEE</sequence>
<accession>X1LK19</accession>
<comment type="caution">
    <text evidence="1">The sequence shown here is derived from an EMBL/GenBank/DDBJ whole genome shotgun (WGS) entry which is preliminary data.</text>
</comment>
<proteinExistence type="predicted"/>
<dbReference type="AlphaFoldDB" id="X1LK19"/>
<gene>
    <name evidence="1" type="ORF">S06H3_36919</name>
</gene>